<protein>
    <submittedName>
        <fullName evidence="2">Methyltransferase-like protein 7A</fullName>
    </submittedName>
</protein>
<reference evidence="2" key="1">
    <citation type="journal article" date="2018" name="Biosci. Biotechnol. Biochem.">
        <title>Polysaccharide hydrolase of the hadal zone amphipods Hirondellea gigas.</title>
        <authorList>
            <person name="Kobayashi H."/>
            <person name="Nagahama T."/>
            <person name="Arai W."/>
            <person name="Sasagawa Y."/>
            <person name="Umeda M."/>
            <person name="Hayashi T."/>
            <person name="Nikaido I."/>
            <person name="Watanabe H."/>
            <person name="Oguri K."/>
            <person name="Kitazato H."/>
            <person name="Fujioka K."/>
            <person name="Kido Y."/>
            <person name="Takami H."/>
        </authorList>
    </citation>
    <scope>NUCLEOTIDE SEQUENCE</scope>
    <source>
        <tissue evidence="2">Whole body</tissue>
    </source>
</reference>
<keyword evidence="2" id="KW-0489">Methyltransferase</keyword>
<evidence type="ECO:0000313" key="2">
    <source>
        <dbReference type="EMBL" id="LAB68009.1"/>
    </source>
</evidence>
<organism evidence="2">
    <name type="scientific">Hirondellea gigas</name>
    <dbReference type="NCBI Taxonomy" id="1518452"/>
    <lineage>
        <taxon>Eukaryota</taxon>
        <taxon>Metazoa</taxon>
        <taxon>Ecdysozoa</taxon>
        <taxon>Arthropoda</taxon>
        <taxon>Crustacea</taxon>
        <taxon>Multicrustacea</taxon>
        <taxon>Malacostraca</taxon>
        <taxon>Eumalacostraca</taxon>
        <taxon>Peracarida</taxon>
        <taxon>Amphipoda</taxon>
        <taxon>Amphilochidea</taxon>
        <taxon>Lysianassida</taxon>
        <taxon>Lysianassidira</taxon>
        <taxon>Lysianassoidea</taxon>
        <taxon>Lysianassidae</taxon>
        <taxon>Hirondellea</taxon>
    </lineage>
</organism>
<proteinExistence type="evidence at transcript level"/>
<dbReference type="Pfam" id="PF08241">
    <property type="entry name" value="Methyltransf_11"/>
    <property type="match status" value="1"/>
</dbReference>
<dbReference type="PANTHER" id="PTHR45036:SF1">
    <property type="entry name" value="METHYLTRANSFERASE LIKE 7A"/>
    <property type="match status" value="1"/>
</dbReference>
<accession>A0A2P2I1Y4</accession>
<dbReference type="AlphaFoldDB" id="A0A2P2I1Y4"/>
<dbReference type="Gene3D" id="3.40.50.150">
    <property type="entry name" value="Vaccinia Virus protein VP39"/>
    <property type="match status" value="1"/>
</dbReference>
<feature type="domain" description="Methyltransferase type 11" evidence="1">
    <location>
        <begin position="71"/>
        <end position="168"/>
    </location>
</feature>
<dbReference type="GO" id="GO:0032259">
    <property type="term" value="P:methylation"/>
    <property type="evidence" value="ECO:0007669"/>
    <property type="project" value="UniProtKB-KW"/>
</dbReference>
<dbReference type="GO" id="GO:0008757">
    <property type="term" value="F:S-adenosylmethionine-dependent methyltransferase activity"/>
    <property type="evidence" value="ECO:0007669"/>
    <property type="project" value="InterPro"/>
</dbReference>
<dbReference type="InterPro" id="IPR029063">
    <property type="entry name" value="SAM-dependent_MTases_sf"/>
</dbReference>
<dbReference type="EMBL" id="IACF01002351">
    <property type="protein sequence ID" value="LAB68009.1"/>
    <property type="molecule type" value="mRNA"/>
</dbReference>
<dbReference type="SUPFAM" id="SSF53335">
    <property type="entry name" value="S-adenosyl-L-methionine-dependent methyltransferases"/>
    <property type="match status" value="1"/>
</dbReference>
<evidence type="ECO:0000259" key="1">
    <source>
        <dbReference type="Pfam" id="PF08241"/>
    </source>
</evidence>
<keyword evidence="2" id="KW-0808">Transferase</keyword>
<dbReference type="InterPro" id="IPR052356">
    <property type="entry name" value="Thiol_S-MT"/>
</dbReference>
<dbReference type="CDD" id="cd02440">
    <property type="entry name" value="AdoMet_MTases"/>
    <property type="match status" value="1"/>
</dbReference>
<name>A0A2P2I1Y4_9CRUS</name>
<dbReference type="PANTHER" id="PTHR45036">
    <property type="entry name" value="METHYLTRANSFERASE LIKE 7B"/>
    <property type="match status" value="1"/>
</dbReference>
<dbReference type="InterPro" id="IPR013216">
    <property type="entry name" value="Methyltransf_11"/>
</dbReference>
<sequence>MFNHIISFVSGFLFCKFLPDLKHRWLAVFMAYFSSTMDPKLLAFKRGVFEPIKDIRSKLPEYQNSNSIKILEIGAGTGTNFQFYPEGCHLVVVDQNPHFRKYYENNRANFPQIKSEEIIVAAGENMDMVVDNSVDVVVISFVLCCVNRPKQFLQQVRRVLVPGGKLFFVEHIREWDGEAHGYRMILQDILTILRLWPILFDGCELNRETLQDIESAGFSEVNAEKKYGPIDYSVFQVFNSHLIGSATK</sequence>